<evidence type="ECO:0000256" key="1">
    <source>
        <dbReference type="SAM" id="MobiDB-lite"/>
    </source>
</evidence>
<name>A0A0J9TLH0_PLAVI</name>
<evidence type="ECO:0000313" key="2">
    <source>
        <dbReference type="EMBL" id="KMZ95946.1"/>
    </source>
</evidence>
<reference evidence="2 3" key="1">
    <citation type="submission" date="2011-08" db="EMBL/GenBank/DDBJ databases">
        <title>The Genome Sequence of Plasmodium vivax Mauritania I.</title>
        <authorList>
            <consortium name="The Broad Institute Genome Sequencing Platform"/>
            <consortium name="The Broad Institute Genome Sequencing Center for Infectious Disease"/>
            <person name="Neafsey D."/>
            <person name="Carlton J."/>
            <person name="Barnwell J."/>
            <person name="Collins W."/>
            <person name="Escalante A."/>
            <person name="Mullikin J."/>
            <person name="Saul A."/>
            <person name="Guigo R."/>
            <person name="Camara F."/>
            <person name="Young S.K."/>
            <person name="Zeng Q."/>
            <person name="Gargeya S."/>
            <person name="Fitzgerald M."/>
            <person name="Haas B."/>
            <person name="Abouelleil A."/>
            <person name="Alvarado L."/>
            <person name="Arachchi H.M."/>
            <person name="Berlin A."/>
            <person name="Brown A."/>
            <person name="Chapman S.B."/>
            <person name="Chen Z."/>
            <person name="Dunbar C."/>
            <person name="Freedman E."/>
            <person name="Gearin G."/>
            <person name="Gellesch M."/>
            <person name="Goldberg J."/>
            <person name="Griggs A."/>
            <person name="Gujja S."/>
            <person name="Heiman D."/>
            <person name="Howarth C."/>
            <person name="Larson L."/>
            <person name="Lui A."/>
            <person name="MacDonald P.J.P."/>
            <person name="Montmayeur A."/>
            <person name="Murphy C."/>
            <person name="Neiman D."/>
            <person name="Pearson M."/>
            <person name="Priest M."/>
            <person name="Roberts A."/>
            <person name="Saif S."/>
            <person name="Shea T."/>
            <person name="Shenoy N."/>
            <person name="Sisk P."/>
            <person name="Stolte C."/>
            <person name="Sykes S."/>
            <person name="Wortman J."/>
            <person name="Nusbaum C."/>
            <person name="Birren B."/>
        </authorList>
    </citation>
    <scope>NUCLEOTIDE SEQUENCE [LARGE SCALE GENOMIC DNA]</scope>
    <source>
        <strain evidence="2 3">Mauritania I</strain>
    </source>
</reference>
<proteinExistence type="predicted"/>
<gene>
    <name evidence="2" type="ORF">PVMG_06173</name>
</gene>
<feature type="region of interest" description="Disordered" evidence="1">
    <location>
        <begin position="244"/>
        <end position="289"/>
    </location>
</feature>
<dbReference type="AlphaFoldDB" id="A0A0J9TLH0"/>
<evidence type="ECO:0008006" key="4">
    <source>
        <dbReference type="Google" id="ProtNLM"/>
    </source>
</evidence>
<evidence type="ECO:0000313" key="3">
    <source>
        <dbReference type="Proteomes" id="UP000053776"/>
    </source>
</evidence>
<dbReference type="Proteomes" id="UP000053776">
    <property type="component" value="Unassembled WGS sequence"/>
</dbReference>
<dbReference type="InterPro" id="IPR008780">
    <property type="entry name" value="Plasmodium_Vir"/>
</dbReference>
<organism evidence="2 3">
    <name type="scientific">Plasmodium vivax Mauritania I</name>
    <dbReference type="NCBI Taxonomy" id="1035515"/>
    <lineage>
        <taxon>Eukaryota</taxon>
        <taxon>Sar</taxon>
        <taxon>Alveolata</taxon>
        <taxon>Apicomplexa</taxon>
        <taxon>Aconoidasida</taxon>
        <taxon>Haemosporida</taxon>
        <taxon>Plasmodiidae</taxon>
        <taxon>Plasmodium</taxon>
        <taxon>Plasmodium (Plasmodium)</taxon>
    </lineage>
</organism>
<dbReference type="OrthoDB" id="384156at2759"/>
<accession>A0A0J9TLH0</accession>
<dbReference type="EMBL" id="KQ234970">
    <property type="protein sequence ID" value="KMZ95946.1"/>
    <property type="molecule type" value="Genomic_DNA"/>
</dbReference>
<protein>
    <recommendedName>
        <fullName evidence="4">VIR protein</fullName>
    </recommendedName>
</protein>
<sequence length="330" mass="38462">MALNSYERICPLNRFINALKDNDNNYEKFSTEDELQDIVALNNVTLKNIACSVYKGYTKLTAYEEDDRKTFCNYLNLWLDEQKSIYVKDKKEINDHQWEYIEKIWERLSREERERSRVCERQKQEKNSSDITKRINLMVYCVNRECIKKYCENAIRSNKNIEDKCQNFSLYTDKSHKELTQGVTCIDNTDEIDNYKYHISDKCSLYNMSKTFPVFNSDKKAILDDDNIRKAIKECRNAVKVVDRPQEQTDGIDGPSELPESNDNVAESGNDHAQSDVRPGPEYTPPNSIDLDLSSLTFETLHNNKPTKPIYYAGLSVSGVFFTSMVLYKV</sequence>
<dbReference type="Pfam" id="PF05795">
    <property type="entry name" value="Plasmodium_Vir"/>
    <property type="match status" value="1"/>
</dbReference>